<keyword evidence="4" id="KW-0489">Methyltransferase</keyword>
<name>A0A437QQJ5_9PROT</name>
<dbReference type="GO" id="GO:0032259">
    <property type="term" value="P:methylation"/>
    <property type="evidence" value="ECO:0007669"/>
    <property type="project" value="UniProtKB-KW"/>
</dbReference>
<feature type="transmembrane region" description="Helical" evidence="2">
    <location>
        <begin position="261"/>
        <end position="280"/>
    </location>
</feature>
<proteinExistence type="predicted"/>
<dbReference type="InterPro" id="IPR029063">
    <property type="entry name" value="SAM-dependent_MTases_sf"/>
</dbReference>
<evidence type="ECO:0000256" key="1">
    <source>
        <dbReference type="ARBA" id="ARBA00022679"/>
    </source>
</evidence>
<reference evidence="5" key="1">
    <citation type="submission" date="2019-01" db="EMBL/GenBank/DDBJ databases">
        <title>Gri0909 isolated from a small marine red alga.</title>
        <authorList>
            <person name="Kim J."/>
            <person name="Jeong S.E."/>
            <person name="Jeon C.O."/>
        </authorList>
    </citation>
    <scope>NUCLEOTIDE SEQUENCE [LARGE SCALE GENOMIC DNA]</scope>
    <source>
        <strain evidence="5">Gri0909</strain>
    </source>
</reference>
<dbReference type="Pfam" id="PF08241">
    <property type="entry name" value="Methyltransf_11"/>
    <property type="match status" value="1"/>
</dbReference>
<keyword evidence="2" id="KW-1133">Transmembrane helix</keyword>
<dbReference type="GO" id="GO:0008757">
    <property type="term" value="F:S-adenosylmethionine-dependent methyltransferase activity"/>
    <property type="evidence" value="ECO:0007669"/>
    <property type="project" value="InterPro"/>
</dbReference>
<keyword evidence="5" id="KW-1185">Reference proteome</keyword>
<evidence type="ECO:0000259" key="3">
    <source>
        <dbReference type="Pfam" id="PF08241"/>
    </source>
</evidence>
<dbReference type="CDD" id="cd02440">
    <property type="entry name" value="AdoMet_MTases"/>
    <property type="match status" value="1"/>
</dbReference>
<keyword evidence="1 4" id="KW-0808">Transferase</keyword>
<dbReference type="OrthoDB" id="7342657at2"/>
<keyword evidence="2" id="KW-0472">Membrane</keyword>
<dbReference type="InterPro" id="IPR050447">
    <property type="entry name" value="Erg6_SMT_methyltransf"/>
</dbReference>
<accession>A0A437QQJ5</accession>
<gene>
    <name evidence="4" type="ORF">EOI86_16540</name>
</gene>
<evidence type="ECO:0000313" key="4">
    <source>
        <dbReference type="EMBL" id="RVU36772.1"/>
    </source>
</evidence>
<organism evidence="4 5">
    <name type="scientific">Hwanghaeella grinnelliae</name>
    <dbReference type="NCBI Taxonomy" id="2500179"/>
    <lineage>
        <taxon>Bacteria</taxon>
        <taxon>Pseudomonadati</taxon>
        <taxon>Pseudomonadota</taxon>
        <taxon>Alphaproteobacteria</taxon>
        <taxon>Rhodospirillales</taxon>
        <taxon>Rhodospirillaceae</taxon>
        <taxon>Hwanghaeella</taxon>
    </lineage>
</organism>
<dbReference type="PANTHER" id="PTHR44068">
    <property type="entry name" value="ZGC:194242"/>
    <property type="match status" value="1"/>
</dbReference>
<feature type="domain" description="Methyltransferase type 11" evidence="3">
    <location>
        <begin position="67"/>
        <end position="165"/>
    </location>
</feature>
<protein>
    <submittedName>
        <fullName evidence="4">Class I SAM-dependent methyltransferase</fullName>
    </submittedName>
</protein>
<dbReference type="EMBL" id="SADE01000002">
    <property type="protein sequence ID" value="RVU36772.1"/>
    <property type="molecule type" value="Genomic_DNA"/>
</dbReference>
<dbReference type="RefSeq" id="WP_127766248.1">
    <property type="nucleotide sequence ID" value="NZ_SADE01000002.1"/>
</dbReference>
<dbReference type="AlphaFoldDB" id="A0A437QQJ5"/>
<comment type="caution">
    <text evidence="4">The sequence shown here is derived from an EMBL/GenBank/DDBJ whole genome shotgun (WGS) entry which is preliminary data.</text>
</comment>
<dbReference type="Proteomes" id="UP000287447">
    <property type="component" value="Unassembled WGS sequence"/>
</dbReference>
<dbReference type="InterPro" id="IPR013216">
    <property type="entry name" value="Methyltransf_11"/>
</dbReference>
<dbReference type="Gene3D" id="3.40.50.150">
    <property type="entry name" value="Vaccinia Virus protein VP39"/>
    <property type="match status" value="1"/>
</dbReference>
<evidence type="ECO:0000313" key="5">
    <source>
        <dbReference type="Proteomes" id="UP000287447"/>
    </source>
</evidence>
<dbReference type="PANTHER" id="PTHR44068:SF11">
    <property type="entry name" value="GERANYL DIPHOSPHATE 2-C-METHYLTRANSFERASE"/>
    <property type="match status" value="1"/>
</dbReference>
<dbReference type="SUPFAM" id="SSF53335">
    <property type="entry name" value="S-adenosyl-L-methionine-dependent methyltransferases"/>
    <property type="match status" value="1"/>
</dbReference>
<evidence type="ECO:0000256" key="2">
    <source>
        <dbReference type="SAM" id="Phobius"/>
    </source>
</evidence>
<sequence>MSWQELLPYFRALKEAVAEGEPLQEPWEAFQQAVQRTSGNPPYHLRGLLKVVGTYSEGRPKSEIVILDHGCGAGFSLLYLCALGYTNVLGVDIPSTACDRWNTLFRTLFKEDKDRFFRYSGEALPFDDRTVDVVFSQQVVEHVEQAVFENYYQEEGRVLKPGGIAFHTVPHRLVPFDSHTKTWLLHWFLPRGMWLGALRMLGRDTSSVETSLFLRWPWRHFDQARRAFGHVDDVTLMRLQDLTDLDYYDGPKRLRGALTRAVALPVIGTALGATISKFVMRDTLSRKVAR</sequence>
<keyword evidence="2" id="KW-0812">Transmembrane</keyword>